<protein>
    <recommendedName>
        <fullName evidence="3">DUF2785 domain-containing protein</fullName>
    </recommendedName>
</protein>
<evidence type="ECO:0000313" key="1">
    <source>
        <dbReference type="EMBL" id="KNX37008.1"/>
    </source>
</evidence>
<dbReference type="AlphaFoldDB" id="A0A0L6CHL8"/>
<dbReference type="RefSeq" id="WP_050669326.1">
    <property type="nucleotide sequence ID" value="NZ_LAIR01000002.1"/>
</dbReference>
<evidence type="ECO:0008006" key="3">
    <source>
        <dbReference type="Google" id="ProtNLM"/>
    </source>
</evidence>
<organism evidence="1 2">
    <name type="scientific">Luteipulveratus halotolerans</name>
    <dbReference type="NCBI Taxonomy" id="1631356"/>
    <lineage>
        <taxon>Bacteria</taxon>
        <taxon>Bacillati</taxon>
        <taxon>Actinomycetota</taxon>
        <taxon>Actinomycetes</taxon>
        <taxon>Micrococcales</taxon>
        <taxon>Dermacoccaceae</taxon>
        <taxon>Luteipulveratus</taxon>
    </lineage>
</organism>
<name>A0A0L6CHL8_9MICO</name>
<accession>A0A0L6CHL8</accession>
<dbReference type="EMBL" id="LAIR01000002">
    <property type="protein sequence ID" value="KNX37008.1"/>
    <property type="molecule type" value="Genomic_DNA"/>
</dbReference>
<dbReference type="Proteomes" id="UP000037397">
    <property type="component" value="Unassembled WGS sequence"/>
</dbReference>
<gene>
    <name evidence="1" type="ORF">VV01_07380</name>
</gene>
<proteinExistence type="predicted"/>
<dbReference type="Pfam" id="PF10978">
    <property type="entry name" value="DUF2785"/>
    <property type="match status" value="1"/>
</dbReference>
<dbReference type="STRING" id="1631356.VV01_07380"/>
<sequence>MDDETLDQLLTDLASPDPVVRDEKAYTQLAQAISDRELTQDQLKRVATTMRERLRHDEIQARTFGALVLAALVEAGEWDDAWFVEVRDWYLAETDLRGYDETLGWLHAVAHGADFFGESAAADRVPGADVLQVLVTRCVTPTEYVWREQEEVRLAAAFAMALTDRRLDKDSAVAWSAEVAAALEIDVPSPPPFWSNTVRTLQTLYVGLDHQVLHSGEPVDIKHVGAIQEAVAATIQPTQPWFWRASRTGT</sequence>
<dbReference type="InterPro" id="IPR021247">
    <property type="entry name" value="DUF2785"/>
</dbReference>
<dbReference type="PATRIC" id="fig|1631356.3.peg.1423"/>
<comment type="caution">
    <text evidence="1">The sequence shown here is derived from an EMBL/GenBank/DDBJ whole genome shotgun (WGS) entry which is preliminary data.</text>
</comment>
<evidence type="ECO:0000313" key="2">
    <source>
        <dbReference type="Proteomes" id="UP000037397"/>
    </source>
</evidence>
<keyword evidence="2" id="KW-1185">Reference proteome</keyword>
<reference evidence="2" key="1">
    <citation type="submission" date="2015-03" db="EMBL/GenBank/DDBJ databases">
        <title>Luteipulveratus halotolerans sp. nov., a novel actinobacterium (Dermacoccaceae) from Sarawak, Malaysia.</title>
        <authorList>
            <person name="Juboi H."/>
            <person name="Basik A."/>
            <person name="Shamsul S.S."/>
            <person name="Arnold P."/>
            <person name="Schmitt E.K."/>
            <person name="Sanglier J.-J."/>
            <person name="Yeo T."/>
        </authorList>
    </citation>
    <scope>NUCLEOTIDE SEQUENCE [LARGE SCALE GENOMIC DNA]</scope>
    <source>
        <strain evidence="2">C296001</strain>
    </source>
</reference>
<dbReference type="OrthoDB" id="7619731at2"/>